<dbReference type="RefSeq" id="WP_163951049.1">
    <property type="nucleotide sequence ID" value="NZ_JAAHBU010000538.1"/>
</dbReference>
<protein>
    <submittedName>
        <fullName evidence="2">DUF2892 domain-containing protein</fullName>
    </submittedName>
</protein>
<accession>A0A6B3NX40</accession>
<proteinExistence type="predicted"/>
<evidence type="ECO:0000313" key="2">
    <source>
        <dbReference type="EMBL" id="NER66639.1"/>
    </source>
</evidence>
<gene>
    <name evidence="2" type="ORF">G3436_25755</name>
</gene>
<evidence type="ECO:0000313" key="3">
    <source>
        <dbReference type="Proteomes" id="UP000482634"/>
    </source>
</evidence>
<organism evidence="2 3">
    <name type="scientific">Pseudomonas brassicae</name>
    <dbReference type="NCBI Taxonomy" id="2708063"/>
    <lineage>
        <taxon>Bacteria</taxon>
        <taxon>Pseudomonadati</taxon>
        <taxon>Pseudomonadota</taxon>
        <taxon>Gammaproteobacteria</taxon>
        <taxon>Pseudomonadales</taxon>
        <taxon>Pseudomonadaceae</taxon>
        <taxon>Pseudomonas</taxon>
    </lineage>
</organism>
<keyword evidence="1" id="KW-0175">Coiled coil</keyword>
<dbReference type="AlphaFoldDB" id="A0A6B3NX40"/>
<dbReference type="EMBL" id="JAAHBU010000538">
    <property type="protein sequence ID" value="NER66639.1"/>
    <property type="molecule type" value="Genomic_DNA"/>
</dbReference>
<feature type="coiled-coil region" evidence="1">
    <location>
        <begin position="73"/>
        <end position="107"/>
    </location>
</feature>
<evidence type="ECO:0000256" key="1">
    <source>
        <dbReference type="SAM" id="Coils"/>
    </source>
</evidence>
<reference evidence="2 3" key="1">
    <citation type="submission" date="2020-02" db="EMBL/GenBank/DDBJ databases">
        <title>Broccoli isolated Pseudomonas sp.</title>
        <authorList>
            <person name="Fujikawa T."/>
            <person name="Sawada H."/>
        </authorList>
    </citation>
    <scope>NUCLEOTIDE SEQUENCE [LARGE SCALE GENOMIC DNA]</scope>
    <source>
        <strain evidence="2 3">MAFF212427</strain>
    </source>
</reference>
<dbReference type="Proteomes" id="UP000482634">
    <property type="component" value="Unassembled WGS sequence"/>
</dbReference>
<name>A0A6B3NX40_9PSED</name>
<sequence>MSENKTLTLATPFQHKAEHNVQGWERAGSVATGVMMVGKGLRRGGFFGLIQIAIGGVALARGITGHSSAKSLIERGRRDLDQIRARIERTGAELQALQANAEAATRSATVTGNDSLKSPKA</sequence>
<keyword evidence="3" id="KW-1185">Reference proteome</keyword>
<comment type="caution">
    <text evidence="2">The sequence shown here is derived from an EMBL/GenBank/DDBJ whole genome shotgun (WGS) entry which is preliminary data.</text>
</comment>